<keyword evidence="2" id="KW-1185">Reference proteome</keyword>
<reference evidence="2" key="1">
    <citation type="submission" date="2021-01" db="EMBL/GenBank/DDBJ databases">
        <title>Draft genome sequence of Nasalis larvatus strain YZ03.</title>
        <authorList>
            <person name="Suzuki-Hashido N."/>
            <person name="Tsuchida S."/>
            <person name="Hayakawa T."/>
        </authorList>
    </citation>
    <scope>NUCLEOTIDE SEQUENCE [LARGE SCALE GENOMIC DNA]</scope>
    <source>
        <strain evidence="2">YZ03</strain>
    </source>
</reference>
<dbReference type="EMBL" id="BOCI01000301">
    <property type="protein sequence ID" value="GHW01460.1"/>
    <property type="molecule type" value="Genomic_DNA"/>
</dbReference>
<protein>
    <recommendedName>
        <fullName evidence="3">DUF4304 domain-containing protein</fullName>
    </recommendedName>
</protein>
<evidence type="ECO:0008006" key="3">
    <source>
        <dbReference type="Google" id="ProtNLM"/>
    </source>
</evidence>
<evidence type="ECO:0000313" key="2">
    <source>
        <dbReference type="Proteomes" id="UP000616547"/>
    </source>
</evidence>
<proteinExistence type="predicted"/>
<accession>A0ABQ3W4K4</accession>
<comment type="caution">
    <text evidence="1">The sequence shown here is derived from an EMBL/GenBank/DDBJ whole genome shotgun (WGS) entry which is preliminary data.</text>
</comment>
<dbReference type="RefSeq" id="WP_201331906.1">
    <property type="nucleotide sequence ID" value="NZ_BOCG01000451.1"/>
</dbReference>
<evidence type="ECO:0000313" key="1">
    <source>
        <dbReference type="EMBL" id="GHW01460.1"/>
    </source>
</evidence>
<name>A0ABQ3W4K4_9LACO</name>
<dbReference type="Proteomes" id="UP000616547">
    <property type="component" value="Unassembled WGS sequence"/>
</dbReference>
<organism evidence="1 2">
    <name type="scientific">Lactobacillus nasalidis</name>
    <dbReference type="NCBI Taxonomy" id="2797258"/>
    <lineage>
        <taxon>Bacteria</taxon>
        <taxon>Bacillati</taxon>
        <taxon>Bacillota</taxon>
        <taxon>Bacilli</taxon>
        <taxon>Lactobacillales</taxon>
        <taxon>Lactobacillaceae</taxon>
        <taxon>Lactobacillus</taxon>
    </lineage>
</organism>
<sequence>MKTSEFIKAFNKVGKPHGLVAYEETFMTTGVAVAYFGQGVYDNPPVVARLTKGDDNWTFFGEETFIFNTEALKVMVEFAETPEEEREKPERYVILNCKPQPGYWEVFRIGDDNQFLVCYGTTSRESLDELAYTMDELKQEKERWLPEAWQEAVDSMLVPIDEALAVDVKPGGIEGRIATRV</sequence>
<gene>
    <name evidence="1" type="ORF">lacNasYZ03_11470</name>
</gene>